<feature type="domain" description="DUF7948" evidence="2">
    <location>
        <begin position="75"/>
        <end position="156"/>
    </location>
</feature>
<reference evidence="3 4" key="1">
    <citation type="submission" date="2020-10" db="EMBL/GenBank/DDBJ databases">
        <title>Connecting structure to function with the recovery of over 1000 high-quality activated sludge metagenome-assembled genomes encoding full-length rRNA genes using long-read sequencing.</title>
        <authorList>
            <person name="Singleton C.M."/>
            <person name="Petriglieri F."/>
            <person name="Kristensen J.M."/>
            <person name="Kirkegaard R.H."/>
            <person name="Michaelsen T.Y."/>
            <person name="Andersen M.H."/>
            <person name="Karst S.M."/>
            <person name="Dueholm M.S."/>
            <person name="Nielsen P.H."/>
            <person name="Albertsen M."/>
        </authorList>
    </citation>
    <scope>NUCLEOTIDE SEQUENCE [LARGE SCALE GENOMIC DNA]</scope>
    <source>
        <strain evidence="3">Ribe_18-Q3-R11-54_BAT3C.373</strain>
    </source>
</reference>
<dbReference type="EMBL" id="JADKFW010000010">
    <property type="protein sequence ID" value="MBK9718299.1"/>
    <property type="molecule type" value="Genomic_DNA"/>
</dbReference>
<keyword evidence="1" id="KW-1133">Transmembrane helix</keyword>
<proteinExistence type="predicted"/>
<evidence type="ECO:0000259" key="2">
    <source>
        <dbReference type="Pfam" id="PF25778"/>
    </source>
</evidence>
<name>A0A9D7XDT3_9BACT</name>
<evidence type="ECO:0000313" key="4">
    <source>
        <dbReference type="Proteomes" id="UP000808349"/>
    </source>
</evidence>
<organism evidence="3 4">
    <name type="scientific">Candidatus Defluviibacterium haderslevense</name>
    <dbReference type="NCBI Taxonomy" id="2981993"/>
    <lineage>
        <taxon>Bacteria</taxon>
        <taxon>Pseudomonadati</taxon>
        <taxon>Bacteroidota</taxon>
        <taxon>Saprospiria</taxon>
        <taxon>Saprospirales</taxon>
        <taxon>Saprospiraceae</taxon>
        <taxon>Candidatus Defluviibacterium</taxon>
    </lineage>
</organism>
<dbReference type="Proteomes" id="UP000808349">
    <property type="component" value="Unassembled WGS sequence"/>
</dbReference>
<keyword evidence="1" id="KW-0812">Transmembrane</keyword>
<accession>A0A9D7XDT3</accession>
<gene>
    <name evidence="3" type="ORF">IPO85_12475</name>
</gene>
<sequence>MKKSYMYHTSAAAKFFTKDLLSWSLNGLKYLTCLVFLFPFNSNLQSQGIPQEKAPVPMEELVRKTLKENGQTLRFLENKGQVKNPNVLYYFNGKQGSVYIERNKIRFIAQEYVKMEDESFSFDSLTNALPEVNNVLKSVHTFTLEMDGANPLPNLKLGDSFKLDIPFPRS</sequence>
<dbReference type="AlphaFoldDB" id="A0A9D7XDT3"/>
<protein>
    <recommendedName>
        <fullName evidence="2">DUF7948 domain-containing protein</fullName>
    </recommendedName>
</protein>
<feature type="transmembrane region" description="Helical" evidence="1">
    <location>
        <begin position="20"/>
        <end position="40"/>
    </location>
</feature>
<dbReference type="InterPro" id="IPR057708">
    <property type="entry name" value="DUF7948"/>
</dbReference>
<comment type="caution">
    <text evidence="3">The sequence shown here is derived from an EMBL/GenBank/DDBJ whole genome shotgun (WGS) entry which is preliminary data.</text>
</comment>
<evidence type="ECO:0000313" key="3">
    <source>
        <dbReference type="EMBL" id="MBK9718299.1"/>
    </source>
</evidence>
<evidence type="ECO:0000256" key="1">
    <source>
        <dbReference type="SAM" id="Phobius"/>
    </source>
</evidence>
<dbReference type="Pfam" id="PF25778">
    <property type="entry name" value="DUF7948"/>
    <property type="match status" value="1"/>
</dbReference>
<keyword evidence="1" id="KW-0472">Membrane</keyword>